<gene>
    <name evidence="6" type="ORF">M5X09_17400</name>
</gene>
<dbReference type="Gene3D" id="3.40.630.10">
    <property type="entry name" value="Zn peptidases"/>
    <property type="match status" value="1"/>
</dbReference>
<evidence type="ECO:0000256" key="3">
    <source>
        <dbReference type="ARBA" id="ARBA00022801"/>
    </source>
</evidence>
<comment type="cofactor">
    <cofactor evidence="1">
        <name>Zn(2+)</name>
        <dbReference type="ChEBI" id="CHEBI:29105"/>
    </cofactor>
</comment>
<name>A0ABT4DVN8_9BACL</name>
<sequence>MDIMQGELAIGTKFHTSYYIVKGSGDGATVMITAGIHGNETASVSAAKQFVHSLQKGLLQLHKGTLIIVPLVNQQAYKKRIRGIPDLNRTFPRTAHDKPRHPLSAHLFRLADQYRPAWYIDMHEANGLSRLNPKVLGQSLLTDRRSPSVKTVRQIVKRINRSIERQATHFTVRLRELPGSGRTAAARLLQANAVTVETSWSLPHSIRVKYQKNILRQFLKRAGLMQ</sequence>
<evidence type="ECO:0000256" key="2">
    <source>
        <dbReference type="ARBA" id="ARBA00022723"/>
    </source>
</evidence>
<dbReference type="InterPro" id="IPR053138">
    <property type="entry name" value="N-alpha-Ac-DABA_deacetylase"/>
</dbReference>
<dbReference type="PANTHER" id="PTHR37326">
    <property type="entry name" value="BLL3975 PROTEIN"/>
    <property type="match status" value="1"/>
</dbReference>
<keyword evidence="3" id="KW-0378">Hydrolase</keyword>
<evidence type="ECO:0000256" key="1">
    <source>
        <dbReference type="ARBA" id="ARBA00001947"/>
    </source>
</evidence>
<dbReference type="InterPro" id="IPR055438">
    <property type="entry name" value="AstE_AspA_cat"/>
</dbReference>
<keyword evidence="7" id="KW-1185">Reference proteome</keyword>
<reference evidence="6 7" key="1">
    <citation type="submission" date="2022-05" db="EMBL/GenBank/DDBJ databases">
        <title>Genome Sequencing of Bee-Associated Microbes.</title>
        <authorList>
            <person name="Dunlap C."/>
        </authorList>
    </citation>
    <scope>NUCLEOTIDE SEQUENCE [LARGE SCALE GENOMIC DNA]</scope>
    <source>
        <strain evidence="6 7">NRRL NRS-1438</strain>
    </source>
</reference>
<dbReference type="Pfam" id="PF24827">
    <property type="entry name" value="AstE_AspA_cat"/>
    <property type="match status" value="1"/>
</dbReference>
<evidence type="ECO:0000259" key="5">
    <source>
        <dbReference type="Pfam" id="PF24827"/>
    </source>
</evidence>
<proteinExistence type="predicted"/>
<keyword evidence="4" id="KW-0862">Zinc</keyword>
<comment type="caution">
    <text evidence="6">The sequence shown here is derived from an EMBL/GenBank/DDBJ whole genome shotgun (WGS) entry which is preliminary data.</text>
</comment>
<organism evidence="6 7">
    <name type="scientific">Paenibacillus apiarius</name>
    <dbReference type="NCBI Taxonomy" id="46240"/>
    <lineage>
        <taxon>Bacteria</taxon>
        <taxon>Bacillati</taxon>
        <taxon>Bacillota</taxon>
        <taxon>Bacilli</taxon>
        <taxon>Bacillales</taxon>
        <taxon>Paenibacillaceae</taxon>
        <taxon>Paenibacillus</taxon>
    </lineage>
</organism>
<keyword evidence="2" id="KW-0479">Metal-binding</keyword>
<accession>A0ABT4DVN8</accession>
<evidence type="ECO:0000256" key="4">
    <source>
        <dbReference type="ARBA" id="ARBA00022833"/>
    </source>
</evidence>
<feature type="domain" description="Succinylglutamate desuccinylase/Aspartoacylase catalytic" evidence="5">
    <location>
        <begin position="27"/>
        <end position="126"/>
    </location>
</feature>
<dbReference type="RefSeq" id="WP_268601455.1">
    <property type="nucleotide sequence ID" value="NZ_JAMDLV010000006.1"/>
</dbReference>
<evidence type="ECO:0000313" key="6">
    <source>
        <dbReference type="EMBL" id="MCY9521422.1"/>
    </source>
</evidence>
<dbReference type="PANTHER" id="PTHR37326:SF1">
    <property type="entry name" value="BLL3975 PROTEIN"/>
    <property type="match status" value="1"/>
</dbReference>
<dbReference type="EMBL" id="JAMDLW010000023">
    <property type="protein sequence ID" value="MCY9521422.1"/>
    <property type="molecule type" value="Genomic_DNA"/>
</dbReference>
<dbReference type="Proteomes" id="UP001207626">
    <property type="component" value="Unassembled WGS sequence"/>
</dbReference>
<protein>
    <submittedName>
        <fullName evidence="6">Succinylglutamate desuccinylase/aspartoacylase family protein</fullName>
    </submittedName>
</protein>
<evidence type="ECO:0000313" key="7">
    <source>
        <dbReference type="Proteomes" id="UP001207626"/>
    </source>
</evidence>
<dbReference type="SUPFAM" id="SSF53187">
    <property type="entry name" value="Zn-dependent exopeptidases"/>
    <property type="match status" value="1"/>
</dbReference>